<keyword evidence="3" id="KW-0732">Signal</keyword>
<dbReference type="SUPFAM" id="SSF48726">
    <property type="entry name" value="Immunoglobulin"/>
    <property type="match status" value="3"/>
</dbReference>
<keyword evidence="8" id="KW-0393">Immunoglobulin domain</keyword>
<keyword evidence="7" id="KW-0325">Glycoprotein</keyword>
<dbReference type="OrthoDB" id="10012075at2759"/>
<keyword evidence="5" id="KW-0472">Membrane</keyword>
<dbReference type="PROSITE" id="PS50835">
    <property type="entry name" value="IG_LIKE"/>
    <property type="match status" value="2"/>
</dbReference>
<dbReference type="GO" id="GO:0005886">
    <property type="term" value="C:plasma membrane"/>
    <property type="evidence" value="ECO:0007669"/>
    <property type="project" value="UniProtKB-SubCell"/>
</dbReference>
<dbReference type="SMART" id="SM00409">
    <property type="entry name" value="IG"/>
    <property type="match status" value="3"/>
</dbReference>
<dbReference type="Gene3D" id="2.60.40.10">
    <property type="entry name" value="Immunoglobulins"/>
    <property type="match status" value="3"/>
</dbReference>
<dbReference type="PANTHER" id="PTHR12231">
    <property type="entry name" value="CTX-RELATED TYPE I TRANSMEMBRANE PROTEIN"/>
    <property type="match status" value="1"/>
</dbReference>
<evidence type="ECO:0000256" key="8">
    <source>
        <dbReference type="ARBA" id="ARBA00023319"/>
    </source>
</evidence>
<accession>A0A8J2HU25</accession>
<sequence length="317" mass="34919">MGSGAGGLVPAVAPVAAPVHGVIGSNQVMDEGVNCTWRLHIRHLKKSDEGCYMCQINTSPMISELGCLSILVPPDIVYGDETSKDLSVTEGENVTLNCQATGTPKPRVSWRREDGQHILIRNSTSFSSSYSGKSYNFKKVEIYNESKLHFYRVDRQQMGVYMCIATNDVPPTVSKRVALEVNFAPTVQVQSQLLGAPLGTRVQMDCSIEAHPNTINFWEKNRTEMLVDGPKYEIHEERSGYQVLTALVIKKFTEQDEGIYVCTASNILGKAEGTSRLYRLAEAARGSRSSSNTRPTSLFFISLGAISLFSHSLCSLR</sequence>
<dbReference type="Proteomes" id="UP000786811">
    <property type="component" value="Unassembled WGS sequence"/>
</dbReference>
<dbReference type="Pfam" id="PF13927">
    <property type="entry name" value="Ig_3"/>
    <property type="match status" value="1"/>
</dbReference>
<evidence type="ECO:0000313" key="11">
    <source>
        <dbReference type="Proteomes" id="UP000786811"/>
    </source>
</evidence>
<dbReference type="EMBL" id="CAJNRD030001124">
    <property type="protein sequence ID" value="CAG5108968.1"/>
    <property type="molecule type" value="Genomic_DNA"/>
</dbReference>
<feature type="domain" description="Ig-like" evidence="9">
    <location>
        <begin position="74"/>
        <end position="174"/>
    </location>
</feature>
<protein>
    <submittedName>
        <fullName evidence="10">Similar to NTM: Neurotrimin (Bos taurus)</fullName>
    </submittedName>
</protein>
<comment type="subcellular location">
    <subcellularLocation>
        <location evidence="1">Cell membrane</location>
    </subcellularLocation>
</comment>
<dbReference type="InterPro" id="IPR007110">
    <property type="entry name" value="Ig-like_dom"/>
</dbReference>
<name>A0A8J2HU25_COTCN</name>
<evidence type="ECO:0000256" key="7">
    <source>
        <dbReference type="ARBA" id="ARBA00023180"/>
    </source>
</evidence>
<dbReference type="AlphaFoldDB" id="A0A8J2HU25"/>
<evidence type="ECO:0000256" key="2">
    <source>
        <dbReference type="ARBA" id="ARBA00022475"/>
    </source>
</evidence>
<evidence type="ECO:0000256" key="1">
    <source>
        <dbReference type="ARBA" id="ARBA00004236"/>
    </source>
</evidence>
<evidence type="ECO:0000259" key="9">
    <source>
        <dbReference type="PROSITE" id="PS50835"/>
    </source>
</evidence>
<dbReference type="InterPro" id="IPR013098">
    <property type="entry name" value="Ig_I-set"/>
</dbReference>
<evidence type="ECO:0000256" key="4">
    <source>
        <dbReference type="ARBA" id="ARBA00022737"/>
    </source>
</evidence>
<dbReference type="InterPro" id="IPR051170">
    <property type="entry name" value="Neural/epithelial_adhesion"/>
</dbReference>
<organism evidence="10 11">
    <name type="scientific">Cotesia congregata</name>
    <name type="common">Parasitoid wasp</name>
    <name type="synonym">Apanteles congregatus</name>
    <dbReference type="NCBI Taxonomy" id="51543"/>
    <lineage>
        <taxon>Eukaryota</taxon>
        <taxon>Metazoa</taxon>
        <taxon>Ecdysozoa</taxon>
        <taxon>Arthropoda</taxon>
        <taxon>Hexapoda</taxon>
        <taxon>Insecta</taxon>
        <taxon>Pterygota</taxon>
        <taxon>Neoptera</taxon>
        <taxon>Endopterygota</taxon>
        <taxon>Hymenoptera</taxon>
        <taxon>Apocrita</taxon>
        <taxon>Ichneumonoidea</taxon>
        <taxon>Braconidae</taxon>
        <taxon>Microgastrinae</taxon>
        <taxon>Cotesia</taxon>
    </lineage>
</organism>
<dbReference type="SMART" id="SM00408">
    <property type="entry name" value="IGc2"/>
    <property type="match status" value="2"/>
</dbReference>
<evidence type="ECO:0000256" key="5">
    <source>
        <dbReference type="ARBA" id="ARBA00023136"/>
    </source>
</evidence>
<dbReference type="GO" id="GO:0043005">
    <property type="term" value="C:neuron projection"/>
    <property type="evidence" value="ECO:0007669"/>
    <property type="project" value="TreeGrafter"/>
</dbReference>
<evidence type="ECO:0000256" key="6">
    <source>
        <dbReference type="ARBA" id="ARBA00023157"/>
    </source>
</evidence>
<gene>
    <name evidence="10" type="ORF">HICCMSTLAB_LOCUS13604</name>
</gene>
<evidence type="ECO:0000256" key="3">
    <source>
        <dbReference type="ARBA" id="ARBA00022729"/>
    </source>
</evidence>
<dbReference type="InterPro" id="IPR003598">
    <property type="entry name" value="Ig_sub2"/>
</dbReference>
<feature type="domain" description="Ig-like" evidence="9">
    <location>
        <begin position="185"/>
        <end position="281"/>
    </location>
</feature>
<dbReference type="FunFam" id="2.60.40.10:FF:000032">
    <property type="entry name" value="palladin isoform X1"/>
    <property type="match status" value="1"/>
</dbReference>
<dbReference type="InterPro" id="IPR013783">
    <property type="entry name" value="Ig-like_fold"/>
</dbReference>
<dbReference type="InterPro" id="IPR036179">
    <property type="entry name" value="Ig-like_dom_sf"/>
</dbReference>
<dbReference type="InterPro" id="IPR003599">
    <property type="entry name" value="Ig_sub"/>
</dbReference>
<keyword evidence="2" id="KW-1003">Cell membrane</keyword>
<comment type="caution">
    <text evidence="10">The sequence shown here is derived from an EMBL/GenBank/DDBJ whole genome shotgun (WGS) entry which is preliminary data.</text>
</comment>
<dbReference type="FunFam" id="2.60.40.10:FF:000328">
    <property type="entry name" value="CLUMA_CG000981, isoform A"/>
    <property type="match status" value="1"/>
</dbReference>
<keyword evidence="11" id="KW-1185">Reference proteome</keyword>
<dbReference type="PANTHER" id="PTHR12231:SF105">
    <property type="entry name" value="LACHESIN-LIKE PROTEIN"/>
    <property type="match status" value="1"/>
</dbReference>
<reference evidence="10" key="1">
    <citation type="submission" date="2021-04" db="EMBL/GenBank/DDBJ databases">
        <authorList>
            <person name="Chebbi M.A.C M."/>
        </authorList>
    </citation>
    <scope>NUCLEOTIDE SEQUENCE</scope>
</reference>
<proteinExistence type="predicted"/>
<keyword evidence="6" id="KW-1015">Disulfide bond</keyword>
<evidence type="ECO:0000313" key="10">
    <source>
        <dbReference type="EMBL" id="CAG5108968.1"/>
    </source>
</evidence>
<keyword evidence="4" id="KW-0677">Repeat</keyword>
<dbReference type="Pfam" id="PF07679">
    <property type="entry name" value="I-set"/>
    <property type="match status" value="1"/>
</dbReference>